<feature type="compositionally biased region" description="Basic and acidic residues" evidence="1">
    <location>
        <begin position="172"/>
        <end position="181"/>
    </location>
</feature>
<gene>
    <name evidence="2" type="ORF">CSAL01_13630</name>
</gene>
<evidence type="ECO:0000256" key="1">
    <source>
        <dbReference type="SAM" id="MobiDB-lite"/>
    </source>
</evidence>
<feature type="compositionally biased region" description="Low complexity" evidence="1">
    <location>
        <begin position="141"/>
        <end position="153"/>
    </location>
</feature>
<accession>A0A135V8F0</accession>
<comment type="caution">
    <text evidence="2">The sequence shown here is derived from an EMBL/GenBank/DDBJ whole genome shotgun (WGS) entry which is preliminary data.</text>
</comment>
<evidence type="ECO:0000313" key="3">
    <source>
        <dbReference type="Proteomes" id="UP000070121"/>
    </source>
</evidence>
<reference evidence="2 3" key="1">
    <citation type="submission" date="2014-02" db="EMBL/GenBank/DDBJ databases">
        <title>The genome sequence of Colletotrichum salicis CBS 607.94.</title>
        <authorList>
            <person name="Baroncelli R."/>
            <person name="Thon M.R."/>
        </authorList>
    </citation>
    <scope>NUCLEOTIDE SEQUENCE [LARGE SCALE GENOMIC DNA]</scope>
    <source>
        <strain evidence="2 3">CBS 607.94</strain>
    </source>
</reference>
<sequence length="221" mass="24297">MADNQPDAKTPPTSLGGQTGIFLLLSTNKAKHTNAIADALTNTNVNTLTTAAAAAAATPTIIKFRPAPHNIHHLNHHKRNINTNTITLRLTTPPLTNIYPGRDTHLNTRRRRPHPLTNTILHPPAPAARDTRNHAPPQPHTNPDTDTNTNTNTKRQRQQRQRRHRVAQPSRDLGRQQREADAGAAHRAGLRGWGVDLWVGDWDAVPQGSVAVPQEAEFCAD</sequence>
<evidence type="ECO:0000313" key="2">
    <source>
        <dbReference type="EMBL" id="KXH68928.1"/>
    </source>
</evidence>
<organism evidence="2 3">
    <name type="scientific">Colletotrichum salicis</name>
    <dbReference type="NCBI Taxonomy" id="1209931"/>
    <lineage>
        <taxon>Eukaryota</taxon>
        <taxon>Fungi</taxon>
        <taxon>Dikarya</taxon>
        <taxon>Ascomycota</taxon>
        <taxon>Pezizomycotina</taxon>
        <taxon>Sordariomycetes</taxon>
        <taxon>Hypocreomycetidae</taxon>
        <taxon>Glomerellales</taxon>
        <taxon>Glomerellaceae</taxon>
        <taxon>Colletotrichum</taxon>
        <taxon>Colletotrichum acutatum species complex</taxon>
    </lineage>
</organism>
<dbReference type="OrthoDB" id="4851641at2759"/>
<feature type="compositionally biased region" description="Basic residues" evidence="1">
    <location>
        <begin position="154"/>
        <end position="166"/>
    </location>
</feature>
<proteinExistence type="predicted"/>
<name>A0A135V8F0_9PEZI</name>
<dbReference type="AlphaFoldDB" id="A0A135V8F0"/>
<keyword evidence="3" id="KW-1185">Reference proteome</keyword>
<dbReference type="Proteomes" id="UP000070121">
    <property type="component" value="Unassembled WGS sequence"/>
</dbReference>
<dbReference type="EMBL" id="JFFI01000199">
    <property type="protein sequence ID" value="KXH68928.1"/>
    <property type="molecule type" value="Genomic_DNA"/>
</dbReference>
<feature type="region of interest" description="Disordered" evidence="1">
    <location>
        <begin position="97"/>
        <end position="186"/>
    </location>
</feature>
<protein>
    <submittedName>
        <fullName evidence="2">Uncharacterized protein</fullName>
    </submittedName>
</protein>